<dbReference type="RefSeq" id="WP_130023829.1">
    <property type="nucleotide sequence ID" value="NZ_SEWF01000060.1"/>
</dbReference>
<feature type="transmembrane region" description="Helical" evidence="1">
    <location>
        <begin position="118"/>
        <end position="144"/>
    </location>
</feature>
<keyword evidence="1" id="KW-0812">Transmembrane</keyword>
<proteinExistence type="predicted"/>
<organism evidence="2 3">
    <name type="scientific">Emticicia agri</name>
    <dbReference type="NCBI Taxonomy" id="2492393"/>
    <lineage>
        <taxon>Bacteria</taxon>
        <taxon>Pseudomonadati</taxon>
        <taxon>Bacteroidota</taxon>
        <taxon>Cytophagia</taxon>
        <taxon>Cytophagales</taxon>
        <taxon>Leadbetterellaceae</taxon>
        <taxon>Emticicia</taxon>
    </lineage>
</organism>
<keyword evidence="1" id="KW-1133">Transmembrane helix</keyword>
<dbReference type="EMBL" id="SEWF01000060">
    <property type="protein sequence ID" value="RYU93019.1"/>
    <property type="molecule type" value="Genomic_DNA"/>
</dbReference>
<accession>A0A4Q5LU72</accession>
<protein>
    <submittedName>
        <fullName evidence="2">Uncharacterized protein</fullName>
    </submittedName>
</protein>
<dbReference type="AlphaFoldDB" id="A0A4Q5LU72"/>
<reference evidence="2 3" key="1">
    <citation type="submission" date="2019-02" db="EMBL/GenBank/DDBJ databases">
        <title>Bacterial novel species Emticicia sp. 17J42-9 isolated from soil.</title>
        <authorList>
            <person name="Jung H.-Y."/>
        </authorList>
    </citation>
    <scope>NUCLEOTIDE SEQUENCE [LARGE SCALE GENOMIC DNA]</scope>
    <source>
        <strain evidence="2 3">17J42-9</strain>
    </source>
</reference>
<feature type="transmembrane region" description="Helical" evidence="1">
    <location>
        <begin position="39"/>
        <end position="55"/>
    </location>
</feature>
<evidence type="ECO:0000313" key="3">
    <source>
        <dbReference type="Proteomes" id="UP000293162"/>
    </source>
</evidence>
<dbReference type="Proteomes" id="UP000293162">
    <property type="component" value="Unassembled WGS sequence"/>
</dbReference>
<evidence type="ECO:0000256" key="1">
    <source>
        <dbReference type="SAM" id="Phobius"/>
    </source>
</evidence>
<evidence type="ECO:0000313" key="2">
    <source>
        <dbReference type="EMBL" id="RYU93019.1"/>
    </source>
</evidence>
<feature type="transmembrane region" description="Helical" evidence="1">
    <location>
        <begin position="61"/>
        <end position="82"/>
    </location>
</feature>
<gene>
    <name evidence="2" type="ORF">EWM59_24200</name>
</gene>
<keyword evidence="1" id="KW-0472">Membrane</keyword>
<sequence length="152" mass="17359">MIKSMSNEFLNEAFKNQKKDIGWDFYAERQFIENLFCQRFNYLIAIYAIIIAGAGSAKNQFFLNCILCIGFIVVFLLSLVLYRAYIKLIILLKILHRLESHHVFPIIETEMKQQGKTALFGVNSLIGVYIPVFFNLTILIGLILSLGGCLKA</sequence>
<keyword evidence="3" id="KW-1185">Reference proteome</keyword>
<name>A0A4Q5LU72_9BACT</name>
<comment type="caution">
    <text evidence="2">The sequence shown here is derived from an EMBL/GenBank/DDBJ whole genome shotgun (WGS) entry which is preliminary data.</text>
</comment>